<keyword evidence="1" id="KW-0812">Transmembrane</keyword>
<feature type="transmembrane region" description="Helical" evidence="1">
    <location>
        <begin position="12"/>
        <end position="33"/>
    </location>
</feature>
<proteinExistence type="predicted"/>
<sequence length="655" mass="70553">MTLRSSLKWIAGIALALIALAVLFVAIFGWNWLRGSIERMALEKTGRELAIGGDLAVEFGWPHPRIHAGAVTFANPAWAREKQMVAADAFEVSIDLPQLMRRNIVLPEVRLRRPVIYLEQGTEGRKNWLLDLQQQDEGARIQIDRLMLDEGTLGYDDAAQKTRIRSELSTSNAQPTEAGLSFSAQGQFKGLPLKASGSGGPVLGLRDERTPYPLKGELTVGRTVVKGEGTITSLLKFSAVDMTLAVSGKNLAQLYPLLGIAFPETGAYATAGHIVRSGETWRYEKFSGRIGGSDIGGTVQVVTGGKRPAMEADLVSNVLDIVDLGPLIGARPGRLEAAREAAPEPSETTAPTPAQARVLPDMAFKAERWDTVDAEVTLKAKTFRHAKELPLEDLVTHLSLRDSVLRLDPLDFGIAGGQLNAVITLDGRKEPIAAHARVKARKILISKLFPTVKLSKASIGQINGEFDLSGNGNSVRRMLATSSGTLGLVVAGGEISRLMMEQIGLHLWEILELQVRGDELVKLRCAVADFDVKEGIMNSRALIFDTEITTIIGTGSIDLGQEKLDLTLNQKTKDTSPVALRSPIHVRGSFARPEAGVDKGRLAARALGAIALGMVNPLLALIPLIDAGPGQDSDCAQLVRDARTLSDSKNQTSKP</sequence>
<dbReference type="InterPro" id="IPR052894">
    <property type="entry name" value="AsmA-related"/>
</dbReference>
<evidence type="ECO:0000313" key="3">
    <source>
        <dbReference type="EMBL" id="NMG73993.1"/>
    </source>
</evidence>
<protein>
    <submittedName>
        <fullName evidence="3">AsmA family protein</fullName>
    </submittedName>
</protein>
<keyword evidence="4" id="KW-1185">Reference proteome</keyword>
<dbReference type="RefSeq" id="WP_169259149.1">
    <property type="nucleotide sequence ID" value="NZ_WTVQ01000005.1"/>
</dbReference>
<organism evidence="3 4">
    <name type="scientific">Aromatoleum diolicum</name>
    <dbReference type="NCBI Taxonomy" id="75796"/>
    <lineage>
        <taxon>Bacteria</taxon>
        <taxon>Pseudomonadati</taxon>
        <taxon>Pseudomonadota</taxon>
        <taxon>Betaproteobacteria</taxon>
        <taxon>Rhodocyclales</taxon>
        <taxon>Rhodocyclaceae</taxon>
        <taxon>Aromatoleum</taxon>
    </lineage>
</organism>
<dbReference type="EMBL" id="WTVQ01000005">
    <property type="protein sequence ID" value="NMG73993.1"/>
    <property type="molecule type" value="Genomic_DNA"/>
</dbReference>
<accession>A0ABX1Q7K7</accession>
<reference evidence="3 4" key="1">
    <citation type="submission" date="2019-12" db="EMBL/GenBank/DDBJ databases">
        <title>Comparative genomics gives insights into the taxonomy of the Azoarcus-Aromatoleum group and reveals separate origins of nif in the plant-associated Azoarcus and non-plant-associated Aromatoleum sub-groups.</title>
        <authorList>
            <person name="Lafos M."/>
            <person name="Maluk M."/>
            <person name="Batista M."/>
            <person name="Junghare M."/>
            <person name="Carmona M."/>
            <person name="Faoro H."/>
            <person name="Cruz L.M."/>
            <person name="Battistoni F."/>
            <person name="De Souza E."/>
            <person name="Pedrosa F."/>
            <person name="Chen W.-M."/>
            <person name="Poole P.S."/>
            <person name="Dixon R.A."/>
            <person name="James E.K."/>
        </authorList>
    </citation>
    <scope>NUCLEOTIDE SEQUENCE [LARGE SCALE GENOMIC DNA]</scope>
    <source>
        <strain evidence="3 4">22Lin</strain>
    </source>
</reference>
<evidence type="ECO:0000256" key="1">
    <source>
        <dbReference type="SAM" id="Phobius"/>
    </source>
</evidence>
<comment type="caution">
    <text evidence="3">The sequence shown here is derived from an EMBL/GenBank/DDBJ whole genome shotgun (WGS) entry which is preliminary data.</text>
</comment>
<name>A0ABX1Q7K7_9RHOO</name>
<dbReference type="InterPro" id="IPR007844">
    <property type="entry name" value="AsmA"/>
</dbReference>
<keyword evidence="1" id="KW-1133">Transmembrane helix</keyword>
<gene>
    <name evidence="3" type="ORF">GPA25_04405</name>
</gene>
<evidence type="ECO:0000259" key="2">
    <source>
        <dbReference type="Pfam" id="PF05170"/>
    </source>
</evidence>
<dbReference type="Proteomes" id="UP000648984">
    <property type="component" value="Unassembled WGS sequence"/>
</dbReference>
<dbReference type="PANTHER" id="PTHR30441">
    <property type="entry name" value="DUF748 DOMAIN-CONTAINING PROTEIN"/>
    <property type="match status" value="1"/>
</dbReference>
<keyword evidence="1" id="KW-0472">Membrane</keyword>
<dbReference type="PANTHER" id="PTHR30441:SF9">
    <property type="entry name" value="ASMA FAMILY PROTEIN YHJG"/>
    <property type="match status" value="1"/>
</dbReference>
<evidence type="ECO:0000313" key="4">
    <source>
        <dbReference type="Proteomes" id="UP000648984"/>
    </source>
</evidence>
<feature type="domain" description="AsmA" evidence="2">
    <location>
        <begin position="10"/>
        <end position="540"/>
    </location>
</feature>
<dbReference type="Pfam" id="PF05170">
    <property type="entry name" value="AsmA"/>
    <property type="match status" value="1"/>
</dbReference>